<sequence length="299" mass="33607">MTVSKVPLSVRKNVRDGWEARIPGFSEELKTLLGREWTFEISPAYLFTFAEDDSYAQRCLGECISGYVEGFIYQLKRYLCTHGELLKQELNAVVTSHSLTISPSNDVNYCGCDIQDGVLELLFHPQYFGTNISDAAAELPHALASAPQSGKASALNFLSRHSIKTDYDAKITRTLQNARIALLNAELIFEPEFENIAAKLKDSKDVRSDWESNLGDWTRQYFEGFLDVLRRQKFDGDELLQEGFNEAVHNGVVRLRVVDKLASGYNEVILEYGDLIMQTTPQNWGCNTSDAAVGLMDIL</sequence>
<proteinExistence type="predicted"/>
<dbReference type="OrthoDB" id="2364174at2759"/>
<evidence type="ECO:0000313" key="2">
    <source>
        <dbReference type="Proteomes" id="UP000256645"/>
    </source>
</evidence>
<dbReference type="EMBL" id="PDLM01000001">
    <property type="protein sequence ID" value="RDW89655.1"/>
    <property type="molecule type" value="Genomic_DNA"/>
</dbReference>
<gene>
    <name evidence="1" type="ORF">BP6252_01687</name>
</gene>
<comment type="caution">
    <text evidence="1">The sequence shown here is derived from an EMBL/GenBank/DDBJ whole genome shotgun (WGS) entry which is preliminary data.</text>
</comment>
<dbReference type="Proteomes" id="UP000256645">
    <property type="component" value="Unassembled WGS sequence"/>
</dbReference>
<reference evidence="1 2" key="1">
    <citation type="journal article" date="2018" name="IMA Fungus">
        <title>IMA Genome-F 9: Draft genome sequence of Annulohypoxylon stygium, Aspergillus mulundensis, Berkeleyomyces basicola (syn. Thielaviopsis basicola), Ceratocystis smalleyi, two Cercospora beticola strains, Coleophoma cylindrospora, Fusarium fracticaudum, Phialophora cf. hyalina, and Morchella septimelata.</title>
        <authorList>
            <person name="Wingfield B.D."/>
            <person name="Bills G.F."/>
            <person name="Dong Y."/>
            <person name="Huang W."/>
            <person name="Nel W.J."/>
            <person name="Swalarsk-Parry B.S."/>
            <person name="Vaghefi N."/>
            <person name="Wilken P.M."/>
            <person name="An Z."/>
            <person name="de Beer Z.W."/>
            <person name="De Vos L."/>
            <person name="Chen L."/>
            <person name="Duong T.A."/>
            <person name="Gao Y."/>
            <person name="Hammerbacher A."/>
            <person name="Kikkert J.R."/>
            <person name="Li Y."/>
            <person name="Li H."/>
            <person name="Li K."/>
            <person name="Li Q."/>
            <person name="Liu X."/>
            <person name="Ma X."/>
            <person name="Naidoo K."/>
            <person name="Pethybridge S.J."/>
            <person name="Sun J."/>
            <person name="Steenkamp E.T."/>
            <person name="van der Nest M.A."/>
            <person name="van Wyk S."/>
            <person name="Wingfield M.J."/>
            <person name="Xiong C."/>
            <person name="Yue Q."/>
            <person name="Zhang X."/>
        </authorList>
    </citation>
    <scope>NUCLEOTIDE SEQUENCE [LARGE SCALE GENOMIC DNA]</scope>
    <source>
        <strain evidence="1 2">BP6252</strain>
    </source>
</reference>
<organism evidence="1 2">
    <name type="scientific">Coleophoma cylindrospora</name>
    <dbReference type="NCBI Taxonomy" id="1849047"/>
    <lineage>
        <taxon>Eukaryota</taxon>
        <taxon>Fungi</taxon>
        <taxon>Dikarya</taxon>
        <taxon>Ascomycota</taxon>
        <taxon>Pezizomycotina</taxon>
        <taxon>Leotiomycetes</taxon>
        <taxon>Helotiales</taxon>
        <taxon>Dermateaceae</taxon>
        <taxon>Coleophoma</taxon>
    </lineage>
</organism>
<dbReference type="AlphaFoldDB" id="A0A3D8STN7"/>
<keyword evidence="2" id="KW-1185">Reference proteome</keyword>
<protein>
    <submittedName>
        <fullName evidence="1">Uncharacterized protein</fullName>
    </submittedName>
</protein>
<accession>A0A3D8STN7</accession>
<evidence type="ECO:0000313" key="1">
    <source>
        <dbReference type="EMBL" id="RDW89655.1"/>
    </source>
</evidence>
<name>A0A3D8STN7_9HELO</name>